<dbReference type="Proteomes" id="UP000821837">
    <property type="component" value="Chromosome 1"/>
</dbReference>
<evidence type="ECO:0000313" key="4">
    <source>
        <dbReference type="Proteomes" id="UP000821837"/>
    </source>
</evidence>
<keyword evidence="2" id="KW-0732">Signal</keyword>
<keyword evidence="1" id="KW-1133">Transmembrane helix</keyword>
<feature type="transmembrane region" description="Helical" evidence="1">
    <location>
        <begin position="108"/>
        <end position="136"/>
    </location>
</feature>
<dbReference type="EMBL" id="JABSTV010001245">
    <property type="protein sequence ID" value="KAH7983337.1"/>
    <property type="molecule type" value="Genomic_DNA"/>
</dbReference>
<evidence type="ECO:0000256" key="2">
    <source>
        <dbReference type="SAM" id="SignalP"/>
    </source>
</evidence>
<feature type="signal peptide" evidence="2">
    <location>
        <begin position="1"/>
        <end position="28"/>
    </location>
</feature>
<evidence type="ECO:0000313" key="3">
    <source>
        <dbReference type="EMBL" id="KAH7983337.1"/>
    </source>
</evidence>
<reference evidence="3" key="1">
    <citation type="journal article" date="2020" name="Cell">
        <title>Large-Scale Comparative Analyses of Tick Genomes Elucidate Their Genetic Diversity and Vector Capacities.</title>
        <authorList>
            <consortium name="Tick Genome and Microbiome Consortium (TIGMIC)"/>
            <person name="Jia N."/>
            <person name="Wang J."/>
            <person name="Shi W."/>
            <person name="Du L."/>
            <person name="Sun Y."/>
            <person name="Zhan W."/>
            <person name="Jiang J.F."/>
            <person name="Wang Q."/>
            <person name="Zhang B."/>
            <person name="Ji P."/>
            <person name="Bell-Sakyi L."/>
            <person name="Cui X.M."/>
            <person name="Yuan T.T."/>
            <person name="Jiang B.G."/>
            <person name="Yang W.F."/>
            <person name="Lam T.T."/>
            <person name="Chang Q.C."/>
            <person name="Ding S.J."/>
            <person name="Wang X.J."/>
            <person name="Zhu J.G."/>
            <person name="Ruan X.D."/>
            <person name="Zhao L."/>
            <person name="Wei J.T."/>
            <person name="Ye R.Z."/>
            <person name="Que T.C."/>
            <person name="Du C.H."/>
            <person name="Zhou Y.H."/>
            <person name="Cheng J.X."/>
            <person name="Dai P.F."/>
            <person name="Guo W.B."/>
            <person name="Han X.H."/>
            <person name="Huang E.J."/>
            <person name="Li L.F."/>
            <person name="Wei W."/>
            <person name="Gao Y.C."/>
            <person name="Liu J.Z."/>
            <person name="Shao H.Z."/>
            <person name="Wang X."/>
            <person name="Wang C.C."/>
            <person name="Yang T.C."/>
            <person name="Huo Q.B."/>
            <person name="Li W."/>
            <person name="Chen H.Y."/>
            <person name="Chen S.E."/>
            <person name="Zhou L.G."/>
            <person name="Ni X.B."/>
            <person name="Tian J.H."/>
            <person name="Sheng Y."/>
            <person name="Liu T."/>
            <person name="Pan Y.S."/>
            <person name="Xia L.Y."/>
            <person name="Li J."/>
            <person name="Zhao F."/>
            <person name="Cao W.C."/>
        </authorList>
    </citation>
    <scope>NUCLEOTIDE SEQUENCE</scope>
    <source>
        <strain evidence="3">Rsan-2018</strain>
    </source>
</reference>
<evidence type="ECO:0000256" key="1">
    <source>
        <dbReference type="SAM" id="Phobius"/>
    </source>
</evidence>
<keyword evidence="1" id="KW-0812">Transmembrane</keyword>
<dbReference type="AlphaFoldDB" id="A0A9D4YNC4"/>
<keyword evidence="4" id="KW-1185">Reference proteome</keyword>
<sequence length="389" mass="40606">MAQRTTSRSGGWQTLVLLVLWLASPAASESAQNQTGDNNSTTIEAYSDDDPGSSCLFMSGIGTSILRGITDSPDDAYVLEEAVDNPNAGAAKELVTYHHRGVNVFLTVLWGVVILFSIFMIAAIIQVLYIMCTGTFKHFVTKSNRGAYIFCVIIVAILLIVMIVLLVFLIGCRGALAYSTAEKVPAIYALTFDNLRKFVRLSAMESSIAADRRPKVAASPIGTGPAENQQAATAHMTINFYGSPAGGTFGIPMAGYPAGYITAAGQPYYYAAAPAAPAAYAAATPAATPVVAQPVAYATAAPATPAPVTTQTVTYAVPAGHVAEPYEYVFALSQQSISTASVSTSVDTLPSTVLRPAATVATTAVASAPVVVQPALRVSSVTKVRTLHP</sequence>
<accession>A0A9D4YNC4</accession>
<comment type="caution">
    <text evidence="3">The sequence shown here is derived from an EMBL/GenBank/DDBJ whole genome shotgun (WGS) entry which is preliminary data.</text>
</comment>
<reference evidence="3" key="2">
    <citation type="submission" date="2021-09" db="EMBL/GenBank/DDBJ databases">
        <authorList>
            <person name="Jia N."/>
            <person name="Wang J."/>
            <person name="Shi W."/>
            <person name="Du L."/>
            <person name="Sun Y."/>
            <person name="Zhan W."/>
            <person name="Jiang J."/>
            <person name="Wang Q."/>
            <person name="Zhang B."/>
            <person name="Ji P."/>
            <person name="Sakyi L.B."/>
            <person name="Cui X."/>
            <person name="Yuan T."/>
            <person name="Jiang B."/>
            <person name="Yang W."/>
            <person name="Lam T.T.-Y."/>
            <person name="Chang Q."/>
            <person name="Ding S."/>
            <person name="Wang X."/>
            <person name="Zhu J."/>
            <person name="Ruan X."/>
            <person name="Zhao L."/>
            <person name="Wei J."/>
            <person name="Que T."/>
            <person name="Du C."/>
            <person name="Cheng J."/>
            <person name="Dai P."/>
            <person name="Han X."/>
            <person name="Huang E."/>
            <person name="Gao Y."/>
            <person name="Liu J."/>
            <person name="Shao H."/>
            <person name="Ye R."/>
            <person name="Li L."/>
            <person name="Wei W."/>
            <person name="Wang X."/>
            <person name="Wang C."/>
            <person name="Huo Q."/>
            <person name="Li W."/>
            <person name="Guo W."/>
            <person name="Chen H."/>
            <person name="Chen S."/>
            <person name="Zhou L."/>
            <person name="Zhou L."/>
            <person name="Ni X."/>
            <person name="Tian J."/>
            <person name="Zhou Y."/>
            <person name="Sheng Y."/>
            <person name="Liu T."/>
            <person name="Pan Y."/>
            <person name="Xia L."/>
            <person name="Li J."/>
            <person name="Zhao F."/>
            <person name="Cao W."/>
        </authorList>
    </citation>
    <scope>NUCLEOTIDE SEQUENCE</scope>
    <source>
        <strain evidence="3">Rsan-2018</strain>
        <tissue evidence="3">Larvae</tissue>
    </source>
</reference>
<feature type="chain" id="PRO_5038844632" evidence="2">
    <location>
        <begin position="29"/>
        <end position="389"/>
    </location>
</feature>
<protein>
    <submittedName>
        <fullName evidence="3">Uncharacterized protein</fullName>
    </submittedName>
</protein>
<proteinExistence type="predicted"/>
<keyword evidence="1" id="KW-0472">Membrane</keyword>
<organism evidence="3 4">
    <name type="scientific">Rhipicephalus sanguineus</name>
    <name type="common">Brown dog tick</name>
    <name type="synonym">Ixodes sanguineus</name>
    <dbReference type="NCBI Taxonomy" id="34632"/>
    <lineage>
        <taxon>Eukaryota</taxon>
        <taxon>Metazoa</taxon>
        <taxon>Ecdysozoa</taxon>
        <taxon>Arthropoda</taxon>
        <taxon>Chelicerata</taxon>
        <taxon>Arachnida</taxon>
        <taxon>Acari</taxon>
        <taxon>Parasitiformes</taxon>
        <taxon>Ixodida</taxon>
        <taxon>Ixodoidea</taxon>
        <taxon>Ixodidae</taxon>
        <taxon>Rhipicephalinae</taxon>
        <taxon>Rhipicephalus</taxon>
        <taxon>Rhipicephalus</taxon>
    </lineage>
</organism>
<name>A0A9D4YNC4_RHISA</name>
<feature type="transmembrane region" description="Helical" evidence="1">
    <location>
        <begin position="148"/>
        <end position="170"/>
    </location>
</feature>
<gene>
    <name evidence="3" type="ORF">HPB52_011207</name>
</gene>